<accession>A0A7W9DY64</accession>
<organism evidence="1 2">
    <name type="scientific">Pedobacter cryoconitis</name>
    <dbReference type="NCBI Taxonomy" id="188932"/>
    <lineage>
        <taxon>Bacteria</taxon>
        <taxon>Pseudomonadati</taxon>
        <taxon>Bacteroidota</taxon>
        <taxon>Sphingobacteriia</taxon>
        <taxon>Sphingobacteriales</taxon>
        <taxon>Sphingobacteriaceae</taxon>
        <taxon>Pedobacter</taxon>
    </lineage>
</organism>
<dbReference type="RefSeq" id="WP_183877838.1">
    <property type="nucleotide sequence ID" value="NZ_JACHCE010000001.1"/>
</dbReference>
<name>A0A7W9DY64_9SPHI</name>
<sequence>MKLTTIILILLTPVLNSCGNNNSLKHQKALEKALKEKYGAESVSITESKENENAVMSVNINFKTLANPDDIRLIGSSAILLLYNDLDDKEKQEFSLLRTTVEIPSGKSDVMEYKISDLKGTAADLKFNDNFFDLLKKKNYKQIQPLFWSKILPEADKVITIYEKLCGTQGQITKIELLGFNYVVKTDVSSGAKVPVFIGWYAVYHGTTKNEYKLSFRTDTRQVIAFAINES</sequence>
<evidence type="ECO:0000313" key="2">
    <source>
        <dbReference type="Proteomes" id="UP000537204"/>
    </source>
</evidence>
<protein>
    <submittedName>
        <fullName evidence="1">Uncharacterized protein</fullName>
    </submittedName>
</protein>
<dbReference type="Proteomes" id="UP000537204">
    <property type="component" value="Unassembled WGS sequence"/>
</dbReference>
<dbReference type="AlphaFoldDB" id="A0A7W9DY64"/>
<reference evidence="1 2" key="1">
    <citation type="submission" date="2020-08" db="EMBL/GenBank/DDBJ databases">
        <title>Genomic Encyclopedia of Type Strains, Phase IV (KMG-V): Genome sequencing to study the core and pangenomes of soil and plant-associated prokaryotes.</title>
        <authorList>
            <person name="Whitman W."/>
        </authorList>
    </citation>
    <scope>NUCLEOTIDE SEQUENCE [LARGE SCALE GENOMIC DNA]</scope>
    <source>
        <strain evidence="1 2">S3M1</strain>
    </source>
</reference>
<gene>
    <name evidence="1" type="ORF">HDE68_000095</name>
</gene>
<proteinExistence type="predicted"/>
<dbReference type="EMBL" id="JACHCE010000001">
    <property type="protein sequence ID" value="MBB5634210.1"/>
    <property type="molecule type" value="Genomic_DNA"/>
</dbReference>
<evidence type="ECO:0000313" key="1">
    <source>
        <dbReference type="EMBL" id="MBB5634210.1"/>
    </source>
</evidence>
<comment type="caution">
    <text evidence="1">The sequence shown here is derived from an EMBL/GenBank/DDBJ whole genome shotgun (WGS) entry which is preliminary data.</text>
</comment>